<dbReference type="AlphaFoldDB" id="A0AAD9ABG2"/>
<evidence type="ECO:0000313" key="1">
    <source>
        <dbReference type="EMBL" id="KAK1843940.1"/>
    </source>
</evidence>
<dbReference type="EMBL" id="JAQOWY010000333">
    <property type="protein sequence ID" value="KAK1843940.1"/>
    <property type="molecule type" value="Genomic_DNA"/>
</dbReference>
<protein>
    <submittedName>
        <fullName evidence="1">Uncharacterized protein</fullName>
    </submittedName>
</protein>
<comment type="caution">
    <text evidence="1">The sequence shown here is derived from an EMBL/GenBank/DDBJ whole genome shotgun (WGS) entry which is preliminary data.</text>
</comment>
<organism evidence="1 2">
    <name type="scientific">Colletotrichum chrysophilum</name>
    <dbReference type="NCBI Taxonomy" id="1836956"/>
    <lineage>
        <taxon>Eukaryota</taxon>
        <taxon>Fungi</taxon>
        <taxon>Dikarya</taxon>
        <taxon>Ascomycota</taxon>
        <taxon>Pezizomycotina</taxon>
        <taxon>Sordariomycetes</taxon>
        <taxon>Hypocreomycetidae</taxon>
        <taxon>Glomerellales</taxon>
        <taxon>Glomerellaceae</taxon>
        <taxon>Colletotrichum</taxon>
        <taxon>Colletotrichum gloeosporioides species complex</taxon>
    </lineage>
</organism>
<evidence type="ECO:0000313" key="2">
    <source>
        <dbReference type="Proteomes" id="UP001243330"/>
    </source>
</evidence>
<gene>
    <name evidence="1" type="ORF">CCHR01_13431</name>
</gene>
<accession>A0AAD9ABG2</accession>
<dbReference type="Proteomes" id="UP001243330">
    <property type="component" value="Unassembled WGS sequence"/>
</dbReference>
<keyword evidence="2" id="KW-1185">Reference proteome</keyword>
<sequence>MEKKRDEIQTLVEPASAILVVPVRAPTPLTATAPFPLAFRRTRRASGGGDNDRPPAIGRALPARLGEWHLSRWRVLLVTQAIIAHHLRGLTDDRNVTSVPSRRSLGAREALAEPARVNVLAATAGVRHWGKRRLLE</sequence>
<name>A0AAD9ABG2_9PEZI</name>
<reference evidence="1" key="1">
    <citation type="submission" date="2023-01" db="EMBL/GenBank/DDBJ databases">
        <title>Colletotrichum chrysophilum M932 genome sequence.</title>
        <authorList>
            <person name="Baroncelli R."/>
        </authorList>
    </citation>
    <scope>NUCLEOTIDE SEQUENCE</scope>
    <source>
        <strain evidence="1">M932</strain>
    </source>
</reference>
<proteinExistence type="predicted"/>